<dbReference type="InterPro" id="IPR006158">
    <property type="entry name" value="Cobalamin-bd"/>
</dbReference>
<keyword evidence="1" id="KW-0479">Metal-binding</keyword>
<evidence type="ECO:0000313" key="6">
    <source>
        <dbReference type="Proteomes" id="UP001301012"/>
    </source>
</evidence>
<evidence type="ECO:0000259" key="4">
    <source>
        <dbReference type="PROSITE" id="PS51337"/>
    </source>
</evidence>
<protein>
    <submittedName>
        <fullName evidence="5">Corrinoid protein</fullName>
    </submittedName>
</protein>
<feature type="domain" description="B12-binding N-terminal" evidence="4">
    <location>
        <begin position="1"/>
        <end position="93"/>
    </location>
</feature>
<dbReference type="SMART" id="SM01018">
    <property type="entry name" value="B12-binding_2"/>
    <property type="match status" value="1"/>
</dbReference>
<reference evidence="5 6" key="1">
    <citation type="submission" date="2023-05" db="EMBL/GenBank/DDBJ databases">
        <title>Rombocin, a short stable natural nisin variant, displays selective antimicrobial activity against Listeria monocytogenes and employs dual mode of action to kill target bacterial strains.</title>
        <authorList>
            <person name="Wambui J."/>
            <person name="Stephan R."/>
            <person name="Kuipers O.P."/>
        </authorList>
    </citation>
    <scope>NUCLEOTIDE SEQUENCE [LARGE SCALE GENOMIC DNA]</scope>
    <source>
        <strain evidence="5 6">RC002</strain>
    </source>
</reference>
<dbReference type="PROSITE" id="PS51337">
    <property type="entry name" value="B12_BINDING_NTER"/>
    <property type="match status" value="1"/>
</dbReference>
<dbReference type="PANTHER" id="PTHR45833:SF1">
    <property type="entry name" value="METHIONINE SYNTHASE"/>
    <property type="match status" value="1"/>
</dbReference>
<dbReference type="InterPro" id="IPR036724">
    <property type="entry name" value="Cobalamin-bd_sf"/>
</dbReference>
<evidence type="ECO:0000256" key="1">
    <source>
        <dbReference type="ARBA" id="ARBA00022723"/>
    </source>
</evidence>
<keyword evidence="6" id="KW-1185">Reference proteome</keyword>
<dbReference type="Proteomes" id="UP001301012">
    <property type="component" value="Unassembled WGS sequence"/>
</dbReference>
<dbReference type="SUPFAM" id="SSF52242">
    <property type="entry name" value="Cobalamin (vitamin B12)-binding domain"/>
    <property type="match status" value="1"/>
</dbReference>
<dbReference type="Gene3D" id="3.40.50.280">
    <property type="entry name" value="Cobalamin-binding domain"/>
    <property type="match status" value="1"/>
</dbReference>
<dbReference type="RefSeq" id="WP_284132813.1">
    <property type="nucleotide sequence ID" value="NZ_JASKYM010000004.1"/>
</dbReference>
<feature type="domain" description="B12-binding" evidence="3">
    <location>
        <begin position="93"/>
        <end position="224"/>
    </location>
</feature>
<accession>A0ABT7EAD2</accession>
<organism evidence="5 6">
    <name type="scientific">Romboutsia sedimentorum</name>
    <dbReference type="NCBI Taxonomy" id="1368474"/>
    <lineage>
        <taxon>Bacteria</taxon>
        <taxon>Bacillati</taxon>
        <taxon>Bacillota</taxon>
        <taxon>Clostridia</taxon>
        <taxon>Peptostreptococcales</taxon>
        <taxon>Peptostreptococcaceae</taxon>
        <taxon>Romboutsia</taxon>
    </lineage>
</organism>
<evidence type="ECO:0000313" key="5">
    <source>
        <dbReference type="EMBL" id="MDK2563876.1"/>
    </source>
</evidence>
<dbReference type="PROSITE" id="PS51332">
    <property type="entry name" value="B12_BINDING"/>
    <property type="match status" value="1"/>
</dbReference>
<sequence>MSNVKQELLKKLSDCVVEMEDEVVVDIAKEYIENGFEAYEGISKGLAYGMEESGKLYEEEEYYIPELLLCSDAMYEGINILKPHIKKDSTKESYKAVVGVVEGDTHDIGKNLFKIMLETSGFEVYDLGRDVPCIDFINKAKEVNADLIGLSTLMTTTMDNMQSVIELLNKEDIREKFVVMVGGGPISQSFANEIGADGYAHEASKAAKLAKELIIKKKAMYEEVV</sequence>
<dbReference type="Pfam" id="PF02310">
    <property type="entry name" value="B12-binding"/>
    <property type="match status" value="1"/>
</dbReference>
<dbReference type="Gene3D" id="1.10.1240.10">
    <property type="entry name" value="Methionine synthase domain"/>
    <property type="match status" value="1"/>
</dbReference>
<dbReference type="Pfam" id="PF02607">
    <property type="entry name" value="B12-binding_2"/>
    <property type="match status" value="1"/>
</dbReference>
<dbReference type="EMBL" id="JASKYM010000004">
    <property type="protein sequence ID" value="MDK2563876.1"/>
    <property type="molecule type" value="Genomic_DNA"/>
</dbReference>
<dbReference type="SUPFAM" id="SSF47644">
    <property type="entry name" value="Methionine synthase domain"/>
    <property type="match status" value="1"/>
</dbReference>
<name>A0ABT7EAD2_9FIRM</name>
<dbReference type="InterPro" id="IPR036594">
    <property type="entry name" value="Meth_synthase_dom"/>
</dbReference>
<comment type="caution">
    <text evidence="5">The sequence shown here is derived from an EMBL/GenBank/DDBJ whole genome shotgun (WGS) entry which is preliminary data.</text>
</comment>
<dbReference type="InterPro" id="IPR003759">
    <property type="entry name" value="Cbl-bd_cap"/>
</dbReference>
<dbReference type="PANTHER" id="PTHR45833">
    <property type="entry name" value="METHIONINE SYNTHASE"/>
    <property type="match status" value="1"/>
</dbReference>
<dbReference type="CDD" id="cd02070">
    <property type="entry name" value="corrinoid_protein_B12-BD"/>
    <property type="match status" value="1"/>
</dbReference>
<dbReference type="InterPro" id="IPR050554">
    <property type="entry name" value="Met_Synthase/Corrinoid"/>
</dbReference>
<gene>
    <name evidence="5" type="ORF">QOZ84_09970</name>
</gene>
<proteinExistence type="predicted"/>
<keyword evidence="2" id="KW-0170">Cobalt</keyword>
<evidence type="ECO:0000256" key="2">
    <source>
        <dbReference type="ARBA" id="ARBA00023285"/>
    </source>
</evidence>
<evidence type="ECO:0000259" key="3">
    <source>
        <dbReference type="PROSITE" id="PS51332"/>
    </source>
</evidence>